<evidence type="ECO:0000256" key="1">
    <source>
        <dbReference type="SAM" id="MobiDB-lite"/>
    </source>
</evidence>
<dbReference type="RefSeq" id="WP_420834271.1">
    <property type="nucleotide sequence ID" value="NZ_CP095749.1"/>
</dbReference>
<feature type="compositionally biased region" description="Basic residues" evidence="1">
    <location>
        <begin position="89"/>
        <end position="98"/>
    </location>
</feature>
<reference evidence="3 4" key="1">
    <citation type="submission" date="2022-03" db="EMBL/GenBank/DDBJ databases">
        <title>Streptomyces yunnanensis P86,complete genome.</title>
        <authorList>
            <person name="Chen S."/>
            <person name="Zhang Q."/>
        </authorList>
    </citation>
    <scope>NUCLEOTIDE SEQUENCE [LARGE SCALE GENOMIC DNA]</scope>
    <source>
        <strain evidence="3 4">P86</strain>
    </source>
</reference>
<dbReference type="Gene3D" id="3.10.129.110">
    <property type="entry name" value="Polyketide synthase dehydratase"/>
    <property type="match status" value="1"/>
</dbReference>
<dbReference type="InterPro" id="IPR049552">
    <property type="entry name" value="PKS_DH_N"/>
</dbReference>
<gene>
    <name evidence="3" type="ORF">MOV08_00295</name>
</gene>
<organism evidence="3 4">
    <name type="scientific">Streptomyces yunnanensis</name>
    <dbReference type="NCBI Taxonomy" id="156453"/>
    <lineage>
        <taxon>Bacteria</taxon>
        <taxon>Bacillati</taxon>
        <taxon>Actinomycetota</taxon>
        <taxon>Actinomycetes</taxon>
        <taxon>Kitasatosporales</taxon>
        <taxon>Streptomycetaceae</taxon>
        <taxon>Streptomyces</taxon>
    </lineage>
</organism>
<proteinExistence type="predicted"/>
<dbReference type="EMBL" id="CP095749">
    <property type="protein sequence ID" value="WEB45513.1"/>
    <property type="molecule type" value="Genomic_DNA"/>
</dbReference>
<evidence type="ECO:0000313" key="3">
    <source>
        <dbReference type="EMBL" id="WEB45513.1"/>
    </source>
</evidence>
<evidence type="ECO:0000259" key="2">
    <source>
        <dbReference type="Pfam" id="PF21089"/>
    </source>
</evidence>
<feature type="region of interest" description="Disordered" evidence="1">
    <location>
        <begin position="55"/>
        <end position="159"/>
    </location>
</feature>
<feature type="compositionally biased region" description="Pro residues" evidence="1">
    <location>
        <begin position="64"/>
        <end position="75"/>
    </location>
</feature>
<feature type="compositionally biased region" description="Basic and acidic residues" evidence="1">
    <location>
        <begin position="149"/>
        <end position="159"/>
    </location>
</feature>
<accession>A0ABY8AKT6</accession>
<dbReference type="InterPro" id="IPR042104">
    <property type="entry name" value="PKS_dehydratase_sf"/>
</dbReference>
<protein>
    <recommendedName>
        <fullName evidence="2">Polyketide synthase dehydratase domain-containing protein</fullName>
    </recommendedName>
</protein>
<dbReference type="Proteomes" id="UP001218629">
    <property type="component" value="Chromosome"/>
</dbReference>
<dbReference type="Pfam" id="PF21089">
    <property type="entry name" value="PKS_DH_N"/>
    <property type="match status" value="1"/>
</dbReference>
<evidence type="ECO:0000313" key="4">
    <source>
        <dbReference type="Proteomes" id="UP001218629"/>
    </source>
</evidence>
<feature type="compositionally biased region" description="Low complexity" evidence="1">
    <location>
        <begin position="106"/>
        <end position="115"/>
    </location>
</feature>
<feature type="domain" description="Polyketide synthase dehydratase" evidence="2">
    <location>
        <begin position="2"/>
        <end position="65"/>
    </location>
</feature>
<sequence length="159" mass="17741">MTLAETNETLFTTRLSLTTHPWLTHHTLSNTTTLTPATLTELAIRAGDHHGATTLDHLTLHTPSPSPTPSHPTPSPHHHPRPHQPPQPHHPHPTRQQRHTLDLPRTRPTLLFRSRGCARARPVAATGGRGHRPRTDRVAAGRRSLLRGPAERETDRPLR</sequence>
<name>A0ABY8AKT6_9ACTN</name>
<keyword evidence="4" id="KW-1185">Reference proteome</keyword>